<dbReference type="Gene3D" id="3.30.720.110">
    <property type="match status" value="1"/>
</dbReference>
<dbReference type="Proteomes" id="UP000831684">
    <property type="component" value="Chromosome"/>
</dbReference>
<dbReference type="Gene3D" id="3.30.720.120">
    <property type="match status" value="1"/>
</dbReference>
<protein>
    <submittedName>
        <fullName evidence="2">VOC family protein</fullName>
    </submittedName>
</protein>
<dbReference type="RefSeq" id="WP_244378542.1">
    <property type="nucleotide sequence ID" value="NZ_CP083239.1"/>
</dbReference>
<feature type="domain" description="VOC" evidence="1">
    <location>
        <begin position="6"/>
        <end position="131"/>
    </location>
</feature>
<dbReference type="EMBL" id="CP083239">
    <property type="protein sequence ID" value="UOK71422.1"/>
    <property type="molecule type" value="Genomic_DNA"/>
</dbReference>
<gene>
    <name evidence="2" type="ORF">K9D25_01430</name>
</gene>
<dbReference type="InterPro" id="IPR004360">
    <property type="entry name" value="Glyas_Fos-R_dOase_dom"/>
</dbReference>
<dbReference type="Pfam" id="PF00903">
    <property type="entry name" value="Glyoxalase"/>
    <property type="match status" value="1"/>
</dbReference>
<evidence type="ECO:0000313" key="3">
    <source>
        <dbReference type="Proteomes" id="UP000831684"/>
    </source>
</evidence>
<dbReference type="InterPro" id="IPR029068">
    <property type="entry name" value="Glyas_Bleomycin-R_OHBP_Dase"/>
</dbReference>
<sequence length="138" mass="14538">MSRPVPGDIVPFLRYSDPGSAINWLEKALGFKPLFVVEDGQGGVAHAELALGTSAIMLGGAKDDVLGMRSPAQAGGVTQGIYVVVPDADVAWARIQAAGAQVVMALYDTPYGSREFTVRDPEGHLWSVGTYRAGSYQG</sequence>
<dbReference type="PANTHER" id="PTHR34109">
    <property type="entry name" value="BNAUNNG04460D PROTEIN-RELATED"/>
    <property type="match status" value="1"/>
</dbReference>
<dbReference type="PROSITE" id="PS51819">
    <property type="entry name" value="VOC"/>
    <property type="match status" value="1"/>
</dbReference>
<evidence type="ECO:0000313" key="2">
    <source>
        <dbReference type="EMBL" id="UOK71422.1"/>
    </source>
</evidence>
<accession>A0A9E7D428</accession>
<dbReference type="KEGG" id="apol:K9D25_01430"/>
<reference evidence="2" key="1">
    <citation type="submission" date="2021-09" db="EMBL/GenBank/DDBJ databases">
        <title>Network and meta-omics reveal the key degrader and cooperation patterns in an efficient 1,4-dioxane-degrading microbial community.</title>
        <authorList>
            <person name="Dai C."/>
        </authorList>
    </citation>
    <scope>NUCLEOTIDE SEQUENCE</scope>
    <source>
        <strain evidence="2">ZM13</strain>
    </source>
</reference>
<dbReference type="SUPFAM" id="SSF54593">
    <property type="entry name" value="Glyoxalase/Bleomycin resistance protein/Dihydroxybiphenyl dioxygenase"/>
    <property type="match status" value="1"/>
</dbReference>
<dbReference type="InterPro" id="IPR037523">
    <property type="entry name" value="VOC_core"/>
</dbReference>
<organism evidence="2 3">
    <name type="scientific">Ancylobacter polymorphus</name>
    <dbReference type="NCBI Taxonomy" id="223390"/>
    <lineage>
        <taxon>Bacteria</taxon>
        <taxon>Pseudomonadati</taxon>
        <taxon>Pseudomonadota</taxon>
        <taxon>Alphaproteobacteria</taxon>
        <taxon>Hyphomicrobiales</taxon>
        <taxon>Xanthobacteraceae</taxon>
        <taxon>Ancylobacter</taxon>
    </lineage>
</organism>
<dbReference type="AlphaFoldDB" id="A0A9E7D428"/>
<proteinExistence type="predicted"/>
<dbReference type="PANTHER" id="PTHR34109:SF1">
    <property type="entry name" value="VOC DOMAIN-CONTAINING PROTEIN"/>
    <property type="match status" value="1"/>
</dbReference>
<evidence type="ECO:0000259" key="1">
    <source>
        <dbReference type="PROSITE" id="PS51819"/>
    </source>
</evidence>
<name>A0A9E7D428_9HYPH</name>